<feature type="non-terminal residue" evidence="1">
    <location>
        <position position="55"/>
    </location>
</feature>
<proteinExistence type="predicted"/>
<evidence type="ECO:0000313" key="2">
    <source>
        <dbReference type="Proteomes" id="UP000490939"/>
    </source>
</evidence>
<reference evidence="1 2" key="1">
    <citation type="submission" date="2019-07" db="EMBL/GenBank/DDBJ databases">
        <title>Venturia inaequalis Genome Resource.</title>
        <authorList>
            <person name="Lichtner F.J."/>
        </authorList>
    </citation>
    <scope>NUCLEOTIDE SEQUENCE [LARGE SCALE GENOMIC DNA]</scope>
    <source>
        <strain evidence="1 2">DMI_063113</strain>
    </source>
</reference>
<dbReference type="Proteomes" id="UP000490939">
    <property type="component" value="Unassembled WGS sequence"/>
</dbReference>
<dbReference type="AlphaFoldDB" id="A0A8H3U8J6"/>
<sequence>MDFISGIPASKANGRAYNALLVILDRYTKIAIYLLVTKKLTAVELANILLDKVVT</sequence>
<comment type="caution">
    <text evidence="1">The sequence shown here is derived from an EMBL/GenBank/DDBJ whole genome shotgun (WGS) entry which is preliminary data.</text>
</comment>
<gene>
    <name evidence="1" type="ORF">EG327_000370</name>
</gene>
<organism evidence="1 2">
    <name type="scientific">Venturia inaequalis</name>
    <name type="common">Apple scab fungus</name>
    <dbReference type="NCBI Taxonomy" id="5025"/>
    <lineage>
        <taxon>Eukaryota</taxon>
        <taxon>Fungi</taxon>
        <taxon>Dikarya</taxon>
        <taxon>Ascomycota</taxon>
        <taxon>Pezizomycotina</taxon>
        <taxon>Dothideomycetes</taxon>
        <taxon>Pleosporomycetidae</taxon>
        <taxon>Venturiales</taxon>
        <taxon>Venturiaceae</taxon>
        <taxon>Venturia</taxon>
    </lineage>
</organism>
<name>A0A8H3U8J6_VENIN</name>
<dbReference type="EMBL" id="WNWR01001064">
    <property type="protein sequence ID" value="KAE9965702.1"/>
    <property type="molecule type" value="Genomic_DNA"/>
</dbReference>
<evidence type="ECO:0000313" key="1">
    <source>
        <dbReference type="EMBL" id="KAE9965702.1"/>
    </source>
</evidence>
<protein>
    <submittedName>
        <fullName evidence="1">Uncharacterized protein</fullName>
    </submittedName>
</protein>
<accession>A0A8H3U8J6</accession>
<keyword evidence="2" id="KW-1185">Reference proteome</keyword>